<comment type="caution">
    <text evidence="10">The sequence shown here is derived from an EMBL/GenBank/DDBJ whole genome shotgun (WGS) entry which is preliminary data.</text>
</comment>
<dbReference type="InterPro" id="IPR001296">
    <property type="entry name" value="Glyco_trans_1"/>
</dbReference>
<evidence type="ECO:0000256" key="2">
    <source>
        <dbReference type="ARBA" id="ARBA00002764"/>
    </source>
</evidence>
<dbReference type="RefSeq" id="WP_315623566.1">
    <property type="nucleotide sequence ID" value="NZ_JAUHMF010000001.1"/>
</dbReference>
<keyword evidence="5 7" id="KW-0808">Transferase</keyword>
<protein>
    <recommendedName>
        <fullName evidence="7">Glycogen synthase</fullName>
        <ecNumber evidence="7">2.4.1.21</ecNumber>
    </recommendedName>
    <alternativeName>
        <fullName evidence="7">Starch [bacterial glycogen] synthase</fullName>
    </alternativeName>
</protein>
<reference evidence="10 11" key="1">
    <citation type="submission" date="2023-07" db="EMBL/GenBank/DDBJ databases">
        <title>Novel species of Thermanaerothrix with wide hydrolytic capabilities.</title>
        <authorList>
            <person name="Zayulina K.S."/>
            <person name="Podosokorskaya O.A."/>
            <person name="Elcheninov A.G."/>
        </authorList>
    </citation>
    <scope>NUCLEOTIDE SEQUENCE [LARGE SCALE GENOMIC DNA]</scope>
    <source>
        <strain evidence="10 11">4228-RoL</strain>
    </source>
</reference>
<gene>
    <name evidence="7" type="primary">glgA</name>
    <name evidence="10" type="ORF">QYE77_01475</name>
</gene>
<evidence type="ECO:0000256" key="1">
    <source>
        <dbReference type="ARBA" id="ARBA00001478"/>
    </source>
</evidence>
<evidence type="ECO:0000256" key="4">
    <source>
        <dbReference type="ARBA" id="ARBA00022676"/>
    </source>
</evidence>
<evidence type="ECO:0000313" key="10">
    <source>
        <dbReference type="EMBL" id="MDT8896917.1"/>
    </source>
</evidence>
<keyword evidence="11" id="KW-1185">Reference proteome</keyword>
<comment type="similarity">
    <text evidence="3 7">Belongs to the glycosyltransferase 1 family. Bacterial/plant glycogen synthase subfamily.</text>
</comment>
<evidence type="ECO:0000259" key="9">
    <source>
        <dbReference type="Pfam" id="PF08323"/>
    </source>
</evidence>
<evidence type="ECO:0000313" key="11">
    <source>
        <dbReference type="Proteomes" id="UP001254165"/>
    </source>
</evidence>
<dbReference type="PANTHER" id="PTHR45825">
    <property type="entry name" value="GRANULE-BOUND STARCH SYNTHASE 1, CHLOROPLASTIC/AMYLOPLASTIC"/>
    <property type="match status" value="1"/>
</dbReference>
<comment type="pathway">
    <text evidence="7">Glycan biosynthesis; glycogen biosynthesis.</text>
</comment>
<dbReference type="HAMAP" id="MF_00484">
    <property type="entry name" value="Glycogen_synth"/>
    <property type="match status" value="1"/>
</dbReference>
<evidence type="ECO:0000259" key="8">
    <source>
        <dbReference type="Pfam" id="PF00534"/>
    </source>
</evidence>
<dbReference type="NCBIfam" id="TIGR02095">
    <property type="entry name" value="glgA"/>
    <property type="match status" value="1"/>
</dbReference>
<proteinExistence type="inferred from homology"/>
<dbReference type="GO" id="GO:0016757">
    <property type="term" value="F:glycosyltransferase activity"/>
    <property type="evidence" value="ECO:0007669"/>
    <property type="project" value="UniProtKB-KW"/>
</dbReference>
<keyword evidence="6 7" id="KW-0320">Glycogen biosynthesis</keyword>
<dbReference type="Pfam" id="PF00534">
    <property type="entry name" value="Glycos_transf_1"/>
    <property type="match status" value="1"/>
</dbReference>
<feature type="domain" description="Glycosyl transferase family 1" evidence="8">
    <location>
        <begin position="306"/>
        <end position="453"/>
    </location>
</feature>
<evidence type="ECO:0000256" key="5">
    <source>
        <dbReference type="ARBA" id="ARBA00022679"/>
    </source>
</evidence>
<dbReference type="InterPro" id="IPR011835">
    <property type="entry name" value="GS/SS"/>
</dbReference>
<name>A0ABU3NJ95_9CHLR</name>
<feature type="domain" description="Starch synthase catalytic" evidence="9">
    <location>
        <begin position="11"/>
        <end position="248"/>
    </location>
</feature>
<comment type="function">
    <text evidence="2 7">Synthesizes alpha-1,4-glucan chains using ADP-glucose.</text>
</comment>
<feature type="binding site" evidence="7">
    <location>
        <position position="24"/>
    </location>
    <ligand>
        <name>ADP-alpha-D-glucose</name>
        <dbReference type="ChEBI" id="CHEBI:57498"/>
    </ligand>
</feature>
<dbReference type="Pfam" id="PF08323">
    <property type="entry name" value="Glyco_transf_5"/>
    <property type="match status" value="1"/>
</dbReference>
<comment type="catalytic activity">
    <reaction evidence="1 7">
        <text>[(1-&gt;4)-alpha-D-glucosyl](n) + ADP-alpha-D-glucose = [(1-&gt;4)-alpha-D-glucosyl](n+1) + ADP + H(+)</text>
        <dbReference type="Rhea" id="RHEA:18189"/>
        <dbReference type="Rhea" id="RHEA-COMP:9584"/>
        <dbReference type="Rhea" id="RHEA-COMP:9587"/>
        <dbReference type="ChEBI" id="CHEBI:15378"/>
        <dbReference type="ChEBI" id="CHEBI:15444"/>
        <dbReference type="ChEBI" id="CHEBI:57498"/>
        <dbReference type="ChEBI" id="CHEBI:456216"/>
        <dbReference type="EC" id="2.4.1.21"/>
    </reaction>
</comment>
<dbReference type="CDD" id="cd03791">
    <property type="entry name" value="GT5_Glycogen_synthase_DULL1-like"/>
    <property type="match status" value="1"/>
</dbReference>
<sequence length="488" mass="54921">MLEKASSRLVRVLFLAAEAAPLIKVGGLADVAGSLPRALRRLTSSSCDVRLVLPMHAGIGQKLDSVQKFTEFEIETANGRALPATIFQSEFQGVPLYLISGSPIPPDAPIYTGSTTDGEKYVFFSLAALALTQYLVTAWGETILHANDWHTALAVYMLRMQQITHPSLRKVRSLLTIHNLPYMGQEARPVLDYYLIPPAQSTALPEWAQNLPLPMGLWAADHINAVSPTYAQEILTPEFGCGLEIFLQGRKDHLSGILNGLDEEEWNPAKDFTLAVPYDWQHLVERQHNKEVLLREVQLDTEPHVPLLIIVSRLDRQKGIDIALEGLALLPDQPWNLIILGHGDANLEKMCTDFFQTYPDRVRFFPRLDVTLARKLYAAGDILLMPSRYEPCGLTQMIAMRYGCIPVARATGGLRDTIEDDPTLQRSTGFLFTDPTPQAFAQKLREALICYHNPNLWVEIQKRAMQKDFSWRRSAQAYFELYQKLLDT</sequence>
<dbReference type="EC" id="2.4.1.21" evidence="7"/>
<evidence type="ECO:0000256" key="3">
    <source>
        <dbReference type="ARBA" id="ARBA00010281"/>
    </source>
</evidence>
<dbReference type="EMBL" id="JAUHMF010000001">
    <property type="protein sequence ID" value="MDT8896917.1"/>
    <property type="molecule type" value="Genomic_DNA"/>
</dbReference>
<dbReference type="PANTHER" id="PTHR45825:SF11">
    <property type="entry name" value="ALPHA AMYLASE DOMAIN-CONTAINING PROTEIN"/>
    <property type="match status" value="1"/>
</dbReference>
<dbReference type="Gene3D" id="3.40.50.2000">
    <property type="entry name" value="Glycogen Phosphorylase B"/>
    <property type="match status" value="2"/>
</dbReference>
<evidence type="ECO:0000256" key="7">
    <source>
        <dbReference type="HAMAP-Rule" id="MF_00484"/>
    </source>
</evidence>
<dbReference type="Proteomes" id="UP001254165">
    <property type="component" value="Unassembled WGS sequence"/>
</dbReference>
<keyword evidence="4 7" id="KW-0328">Glycosyltransferase</keyword>
<dbReference type="InterPro" id="IPR013534">
    <property type="entry name" value="Starch_synth_cat_dom"/>
</dbReference>
<dbReference type="SUPFAM" id="SSF53756">
    <property type="entry name" value="UDP-Glycosyltransferase/glycogen phosphorylase"/>
    <property type="match status" value="1"/>
</dbReference>
<evidence type="ECO:0000256" key="6">
    <source>
        <dbReference type="ARBA" id="ARBA00023056"/>
    </source>
</evidence>
<accession>A0ABU3NJ95</accession>
<organism evidence="10 11">
    <name type="scientific">Thermanaerothrix solaris</name>
    <dbReference type="NCBI Taxonomy" id="3058434"/>
    <lineage>
        <taxon>Bacteria</taxon>
        <taxon>Bacillati</taxon>
        <taxon>Chloroflexota</taxon>
        <taxon>Anaerolineae</taxon>
        <taxon>Anaerolineales</taxon>
        <taxon>Anaerolineaceae</taxon>
        <taxon>Thermanaerothrix</taxon>
    </lineage>
</organism>